<dbReference type="OMA" id="LINCHHL"/>
<comment type="pathway">
    <text evidence="2">Protein modification; protein glycosylation.</text>
</comment>
<organism evidence="12 13">
    <name type="scientific">Patiria miniata</name>
    <name type="common">Bat star</name>
    <name type="synonym">Asterina miniata</name>
    <dbReference type="NCBI Taxonomy" id="46514"/>
    <lineage>
        <taxon>Eukaryota</taxon>
        <taxon>Metazoa</taxon>
        <taxon>Echinodermata</taxon>
        <taxon>Eleutherozoa</taxon>
        <taxon>Asterozoa</taxon>
        <taxon>Asteroidea</taxon>
        <taxon>Valvatacea</taxon>
        <taxon>Valvatida</taxon>
        <taxon>Asterinidae</taxon>
        <taxon>Patiria</taxon>
    </lineage>
</organism>
<keyword evidence="6" id="KW-0735">Signal-anchor</keyword>
<dbReference type="Proteomes" id="UP000887568">
    <property type="component" value="Unplaced"/>
</dbReference>
<keyword evidence="13" id="KW-1185">Reference proteome</keyword>
<name>A0A914BA87_PATMI</name>
<dbReference type="RefSeq" id="XP_038073113.1">
    <property type="nucleotide sequence ID" value="XM_038217185.1"/>
</dbReference>
<dbReference type="OrthoDB" id="2019572at2759"/>
<dbReference type="EnsemblMetazoa" id="XM_038217185.1">
    <property type="protein sequence ID" value="XP_038073113.1"/>
    <property type="gene ID" value="LOC119741437"/>
</dbReference>
<reference evidence="12" key="1">
    <citation type="submission" date="2022-11" db="UniProtKB">
        <authorList>
            <consortium name="EnsemblMetazoa"/>
        </authorList>
    </citation>
    <scope>IDENTIFICATION</scope>
</reference>
<evidence type="ECO:0000256" key="9">
    <source>
        <dbReference type="ARBA" id="ARBA00023180"/>
    </source>
</evidence>
<keyword evidence="8 11" id="KW-0472">Membrane</keyword>
<dbReference type="PANTHER" id="PTHR19297:SF185">
    <property type="entry name" value="BETA-1,3-GALACTOSYL-O-GLYCOSYL-GLYCOPROTEIN BETA-1,6-N-ACETYLGLUCOSAMINYLTRANSFERASE 3"/>
    <property type="match status" value="1"/>
</dbReference>
<dbReference type="AlphaFoldDB" id="A0A914BA87"/>
<dbReference type="InterPro" id="IPR003406">
    <property type="entry name" value="Glyco_trans_14"/>
</dbReference>
<keyword evidence="9" id="KW-0325">Glycoprotein</keyword>
<comment type="similarity">
    <text evidence="10">Belongs to the glycosyltransferase 14 family.</text>
</comment>
<evidence type="ECO:0000256" key="1">
    <source>
        <dbReference type="ARBA" id="ARBA00004606"/>
    </source>
</evidence>
<sequence>MKKLELITCRKVYSVVILGLLLLVYFACYHAGLSDIRLVIPQPLAHRKNSTDGPPVEDAIRTHVIQTGDTASVGKQLQQEQREQSLMPSDSKVVTWTNDCTLYKKQRGYPTTPNSDEEAGFPLAYILVVHTGTAQVERLLRAIYQPQNVYCLHPDSKSPREFDNMFIASKLEDVVYAGFTQLLTNINCMKDLTGRPASGRPWRYVMNLCGQDFPLRTNLEIVRQLNAHNGQNEIQSSVPDKRKSRRTEFKFILRNKSIVRTKSRNGPAPHQLKLYTGSAYYAVTRDFVRYILSDPVAIDFLDWTRNTHSPEETYWASLQRAPGVPGGNYRADPQIRPFSVRYVLWYTRASPRKCRGKYVRRVCVFTIGDIHYVQQQPHLFANKFYYDYDPVSLQCLEEALEFRFRHSEESDK</sequence>
<dbReference type="PANTHER" id="PTHR19297">
    <property type="entry name" value="GLYCOSYLTRANSFERASE 14 FAMILY MEMBER"/>
    <property type="match status" value="1"/>
</dbReference>
<keyword evidence="5 11" id="KW-0812">Transmembrane</keyword>
<keyword evidence="7 11" id="KW-1133">Transmembrane helix</keyword>
<comment type="subcellular location">
    <subcellularLocation>
        <location evidence="1">Membrane</location>
        <topology evidence="1">Single-pass type II membrane protein</topology>
    </subcellularLocation>
</comment>
<dbReference type="Pfam" id="PF02485">
    <property type="entry name" value="Branch"/>
    <property type="match status" value="1"/>
</dbReference>
<evidence type="ECO:0000256" key="10">
    <source>
        <dbReference type="ARBA" id="ARBA00038150"/>
    </source>
</evidence>
<evidence type="ECO:0000256" key="5">
    <source>
        <dbReference type="ARBA" id="ARBA00022692"/>
    </source>
</evidence>
<keyword evidence="4" id="KW-0808">Transferase</keyword>
<feature type="transmembrane region" description="Helical" evidence="11">
    <location>
        <begin position="12"/>
        <end position="32"/>
    </location>
</feature>
<dbReference type="GO" id="GO:0008375">
    <property type="term" value="F:acetylglucosaminyltransferase activity"/>
    <property type="evidence" value="ECO:0007669"/>
    <property type="project" value="TreeGrafter"/>
</dbReference>
<evidence type="ECO:0000256" key="8">
    <source>
        <dbReference type="ARBA" id="ARBA00023136"/>
    </source>
</evidence>
<evidence type="ECO:0000256" key="3">
    <source>
        <dbReference type="ARBA" id="ARBA00022676"/>
    </source>
</evidence>
<evidence type="ECO:0000256" key="6">
    <source>
        <dbReference type="ARBA" id="ARBA00022968"/>
    </source>
</evidence>
<evidence type="ECO:0000256" key="2">
    <source>
        <dbReference type="ARBA" id="ARBA00004922"/>
    </source>
</evidence>
<proteinExistence type="inferred from homology"/>
<keyword evidence="3" id="KW-0328">Glycosyltransferase</keyword>
<dbReference type="GO" id="GO:0016020">
    <property type="term" value="C:membrane"/>
    <property type="evidence" value="ECO:0007669"/>
    <property type="project" value="UniProtKB-SubCell"/>
</dbReference>
<protein>
    <submittedName>
        <fullName evidence="12">Uncharacterized protein</fullName>
    </submittedName>
</protein>
<evidence type="ECO:0000313" key="13">
    <source>
        <dbReference type="Proteomes" id="UP000887568"/>
    </source>
</evidence>
<accession>A0A914BA87</accession>
<evidence type="ECO:0000256" key="4">
    <source>
        <dbReference type="ARBA" id="ARBA00022679"/>
    </source>
</evidence>
<dbReference type="GeneID" id="119741437"/>
<evidence type="ECO:0000256" key="11">
    <source>
        <dbReference type="SAM" id="Phobius"/>
    </source>
</evidence>
<evidence type="ECO:0000256" key="7">
    <source>
        <dbReference type="ARBA" id="ARBA00022989"/>
    </source>
</evidence>
<evidence type="ECO:0000313" key="12">
    <source>
        <dbReference type="EnsemblMetazoa" id="XP_038073113.1"/>
    </source>
</evidence>